<dbReference type="EMBL" id="CP006867">
    <property type="protein sequence ID" value="ALU12714.1"/>
    <property type="molecule type" value="Genomic_DNA"/>
</dbReference>
<gene>
    <name evidence="1" type="ORF">EYM_06715</name>
</gene>
<keyword evidence="2" id="KW-1185">Reference proteome</keyword>
<organism evidence="1 2">
    <name type="scientific">Ignicoccus islandicus DSM 13165</name>
    <dbReference type="NCBI Taxonomy" id="940295"/>
    <lineage>
        <taxon>Archaea</taxon>
        <taxon>Thermoproteota</taxon>
        <taxon>Thermoprotei</taxon>
        <taxon>Desulfurococcales</taxon>
        <taxon>Desulfurococcaceae</taxon>
        <taxon>Ignicoccus</taxon>
    </lineage>
</organism>
<dbReference type="KEGG" id="iis:EYM_06715"/>
<accession>A0A0U3DYQ9</accession>
<evidence type="ECO:0000313" key="1">
    <source>
        <dbReference type="EMBL" id="ALU12714.1"/>
    </source>
</evidence>
<proteinExistence type="predicted"/>
<sequence>MYFPSALAPSISIKVNEGGEIQLLLNRIRGGKL</sequence>
<dbReference type="STRING" id="940295.EYM_06715"/>
<name>A0A0U3DYQ9_9CREN</name>
<reference evidence="1 2" key="1">
    <citation type="submission" date="2013-11" db="EMBL/GenBank/DDBJ databases">
        <title>Comparative genomics of Ignicoccus.</title>
        <authorList>
            <person name="Podar M."/>
        </authorList>
    </citation>
    <scope>NUCLEOTIDE SEQUENCE [LARGE SCALE GENOMIC DNA]</scope>
    <source>
        <strain evidence="1 2">DSM 13165</strain>
    </source>
</reference>
<evidence type="ECO:0000313" key="2">
    <source>
        <dbReference type="Proteomes" id="UP000060778"/>
    </source>
</evidence>
<dbReference type="Proteomes" id="UP000060778">
    <property type="component" value="Chromosome"/>
</dbReference>
<protein>
    <submittedName>
        <fullName evidence="1">Uncharacterized protein</fullName>
    </submittedName>
</protein>
<dbReference type="AlphaFoldDB" id="A0A0U3DYQ9"/>